<feature type="compositionally biased region" description="Basic and acidic residues" evidence="1">
    <location>
        <begin position="11"/>
        <end position="20"/>
    </location>
</feature>
<dbReference type="Pfam" id="PF12550">
    <property type="entry name" value="GCR1_C"/>
    <property type="match status" value="1"/>
</dbReference>
<evidence type="ECO:0000313" key="3">
    <source>
        <dbReference type="EMBL" id="WVO21119.1"/>
    </source>
</evidence>
<dbReference type="RefSeq" id="XP_064720358.1">
    <property type="nucleotide sequence ID" value="XM_064864286.1"/>
</dbReference>
<dbReference type="Proteomes" id="UP001432216">
    <property type="component" value="Chromosome 4"/>
</dbReference>
<evidence type="ECO:0000259" key="2">
    <source>
        <dbReference type="Pfam" id="PF12550"/>
    </source>
</evidence>
<accession>A0ABZ2ATB1</accession>
<sequence length="227" mass="25357">MVDNDEVELSDSSRQEDDKAGRWTNFKAMFGVLRQIDAKGRDTYASPVELRKTVLEERRSEKYDALLAGIGDAFHAIACDLRQEGPSRVEAPTDPSASSSFAASSSRAAFSSLAAQSEVPTDPSASSSLAQQLLVLSMDRTVRNVRELWVEYIVGRNGRLPVRAMNQRSGFRTNERASKRGISESEAAGLVEAFRIEKGYELNKLSEWIREHIRKGISQSHIQRPRR</sequence>
<name>A0ABZ2ATB1_9TREE</name>
<protein>
    <recommendedName>
        <fullName evidence="2">Transcription activator GCR1-like domain-containing protein</fullName>
    </recommendedName>
</protein>
<dbReference type="InterPro" id="IPR022210">
    <property type="entry name" value="TF_GCR1-like"/>
</dbReference>
<dbReference type="PANTHER" id="PTHR37784:SF2">
    <property type="entry name" value="HIGH-OSMOLARITY-INDUCED TRANSCRIPTION PROTEIN 1"/>
    <property type="match status" value="1"/>
</dbReference>
<dbReference type="EMBL" id="CP143809">
    <property type="protein sequence ID" value="WVO21119.1"/>
    <property type="molecule type" value="Genomic_DNA"/>
</dbReference>
<feature type="domain" description="Transcription activator GCR1-like" evidence="2">
    <location>
        <begin position="137"/>
        <end position="170"/>
    </location>
</feature>
<proteinExistence type="predicted"/>
<evidence type="ECO:0000313" key="4">
    <source>
        <dbReference type="Proteomes" id="UP001432216"/>
    </source>
</evidence>
<dbReference type="GeneID" id="89989196"/>
<organism evidence="3 4">
    <name type="scientific">Cryptococcus decagattii</name>
    <dbReference type="NCBI Taxonomy" id="1859122"/>
    <lineage>
        <taxon>Eukaryota</taxon>
        <taxon>Fungi</taxon>
        <taxon>Dikarya</taxon>
        <taxon>Basidiomycota</taxon>
        <taxon>Agaricomycotina</taxon>
        <taxon>Tremellomycetes</taxon>
        <taxon>Tremellales</taxon>
        <taxon>Cryptococcaceae</taxon>
        <taxon>Cryptococcus</taxon>
        <taxon>Cryptococcus gattii species complex</taxon>
    </lineage>
</organism>
<feature type="region of interest" description="Disordered" evidence="1">
    <location>
        <begin position="1"/>
        <end position="20"/>
    </location>
</feature>
<dbReference type="PANTHER" id="PTHR37784">
    <property type="entry name" value="PROTEIN MSN1"/>
    <property type="match status" value="1"/>
</dbReference>
<gene>
    <name evidence="3" type="ORF">IAS62_002423</name>
</gene>
<reference evidence="3 4" key="1">
    <citation type="submission" date="2024-01" db="EMBL/GenBank/DDBJ databases">
        <title>Comparative genomics of Cryptococcus and Kwoniella reveals pathogenesis evolution and contrasting modes of karyotype evolution via chromosome fusion or intercentromeric recombination.</title>
        <authorList>
            <person name="Coelho M.A."/>
            <person name="David-Palma M."/>
            <person name="Shea T."/>
            <person name="Bowers K."/>
            <person name="McGinley-Smith S."/>
            <person name="Mohammad A.W."/>
            <person name="Gnirke A."/>
            <person name="Yurkov A.M."/>
            <person name="Nowrousian M."/>
            <person name="Sun S."/>
            <person name="Cuomo C.A."/>
            <person name="Heitman J."/>
        </authorList>
    </citation>
    <scope>NUCLEOTIDE SEQUENCE [LARGE SCALE GENOMIC DNA]</scope>
    <source>
        <strain evidence="3 4">7685027</strain>
    </source>
</reference>
<keyword evidence="4" id="KW-1185">Reference proteome</keyword>
<evidence type="ECO:0000256" key="1">
    <source>
        <dbReference type="SAM" id="MobiDB-lite"/>
    </source>
</evidence>
<dbReference type="InterPro" id="IPR052146">
    <property type="entry name" value="HOT1"/>
</dbReference>